<dbReference type="RefSeq" id="WP_016284348.1">
    <property type="nucleotide sequence ID" value="NZ_JANJZT010000024.1"/>
</dbReference>
<organism evidence="4 5">
    <name type="scientific">Blautia caecimuris</name>
    <dbReference type="NCBI Taxonomy" id="1796615"/>
    <lineage>
        <taxon>Bacteria</taxon>
        <taxon>Bacillati</taxon>
        <taxon>Bacillota</taxon>
        <taxon>Clostridia</taxon>
        <taxon>Lachnospirales</taxon>
        <taxon>Lachnospiraceae</taxon>
        <taxon>Blautia</taxon>
    </lineage>
</organism>
<dbReference type="InterPro" id="IPR048567">
    <property type="entry name" value="CyanoTRADDas_TM"/>
</dbReference>
<evidence type="ECO:0000313" key="5">
    <source>
        <dbReference type="Proteomes" id="UP001549106"/>
    </source>
</evidence>
<keyword evidence="5" id="KW-1185">Reference proteome</keyword>
<name>A0ABV2M4X2_9FIRM</name>
<dbReference type="EMBL" id="JBEPMJ010000023">
    <property type="protein sequence ID" value="MET3751501.1"/>
    <property type="molecule type" value="Genomic_DNA"/>
</dbReference>
<evidence type="ECO:0000256" key="2">
    <source>
        <dbReference type="SAM" id="Phobius"/>
    </source>
</evidence>
<dbReference type="Proteomes" id="UP001549106">
    <property type="component" value="Unassembled WGS sequence"/>
</dbReference>
<feature type="transmembrane region" description="Helical" evidence="2">
    <location>
        <begin position="30"/>
        <end position="50"/>
    </location>
</feature>
<evidence type="ECO:0000256" key="1">
    <source>
        <dbReference type="SAM" id="MobiDB-lite"/>
    </source>
</evidence>
<feature type="transmembrane region" description="Helical" evidence="2">
    <location>
        <begin position="172"/>
        <end position="192"/>
    </location>
</feature>
<feature type="domain" description="Cyanobacterial TRADD-N associated 2 transmembrane" evidence="3">
    <location>
        <begin position="135"/>
        <end position="200"/>
    </location>
</feature>
<keyword evidence="2" id="KW-0472">Membrane</keyword>
<accession>A0ABV2M4X2</accession>
<reference evidence="4 5" key="1">
    <citation type="submission" date="2024-06" db="EMBL/GenBank/DDBJ databases">
        <title>Genomic Encyclopedia of Type Strains, Phase IV (KMG-IV): sequencing the most valuable type-strain genomes for metagenomic binning, comparative biology and taxonomic classification.</title>
        <authorList>
            <person name="Goeker M."/>
        </authorList>
    </citation>
    <scope>NUCLEOTIDE SEQUENCE [LARGE SCALE GENOMIC DNA]</scope>
    <source>
        <strain evidence="4 5">DSM 29492</strain>
    </source>
</reference>
<protein>
    <submittedName>
        <fullName evidence="4">MFS family permease</fullName>
    </submittedName>
</protein>
<evidence type="ECO:0000259" key="3">
    <source>
        <dbReference type="Pfam" id="PF20712"/>
    </source>
</evidence>
<proteinExistence type="predicted"/>
<feature type="compositionally biased region" description="Acidic residues" evidence="1">
    <location>
        <begin position="1"/>
        <end position="14"/>
    </location>
</feature>
<sequence>MEEDIISEQNEEQEDTKKNKSKDQSESKKAMNGLQGGIICGLLLGIGAWGVYHYYQYAICKILFWTIIVLMVICFAAAVSCFVDWKSAKKREKLEEEAKKEEEEFSEIDPSKRALRAEKMFKLNQKDLMRYYDMNLSQTRFLSGLGIVMIILGILIVVASLVLYVYLNSDRILLFVGNISGIIVDFVGAIFIKMYTQNVDAAVRFHAKFAESNNLLLANSIANKIENEELREATLSEISKQIVALKQNSNT</sequence>
<comment type="caution">
    <text evidence="4">The sequence shown here is derived from an EMBL/GenBank/DDBJ whole genome shotgun (WGS) entry which is preliminary data.</text>
</comment>
<dbReference type="Pfam" id="PF20712">
    <property type="entry name" value="CyanoTRADDas_TM"/>
    <property type="match status" value="1"/>
</dbReference>
<gene>
    <name evidence="4" type="ORF">ABID24_002760</name>
</gene>
<evidence type="ECO:0000313" key="4">
    <source>
        <dbReference type="EMBL" id="MET3751501.1"/>
    </source>
</evidence>
<keyword evidence="2" id="KW-1133">Transmembrane helix</keyword>
<feature type="compositionally biased region" description="Basic and acidic residues" evidence="1">
    <location>
        <begin position="15"/>
        <end position="26"/>
    </location>
</feature>
<feature type="transmembrane region" description="Helical" evidence="2">
    <location>
        <begin position="141"/>
        <end position="166"/>
    </location>
</feature>
<keyword evidence="2" id="KW-0812">Transmembrane</keyword>
<feature type="transmembrane region" description="Helical" evidence="2">
    <location>
        <begin position="62"/>
        <end position="83"/>
    </location>
</feature>
<feature type="region of interest" description="Disordered" evidence="1">
    <location>
        <begin position="1"/>
        <end position="26"/>
    </location>
</feature>